<dbReference type="Proteomes" id="UP000095751">
    <property type="component" value="Unassembled WGS sequence"/>
</dbReference>
<name>A0A1E7ERK5_9STRA</name>
<organism evidence="2 3">
    <name type="scientific">Fragilariopsis cylindrus CCMP1102</name>
    <dbReference type="NCBI Taxonomy" id="635003"/>
    <lineage>
        <taxon>Eukaryota</taxon>
        <taxon>Sar</taxon>
        <taxon>Stramenopiles</taxon>
        <taxon>Ochrophyta</taxon>
        <taxon>Bacillariophyta</taxon>
        <taxon>Bacillariophyceae</taxon>
        <taxon>Bacillariophycidae</taxon>
        <taxon>Bacillariales</taxon>
        <taxon>Bacillariaceae</taxon>
        <taxon>Fragilariopsis</taxon>
    </lineage>
</organism>
<accession>A0A1E7ERK5</accession>
<feature type="compositionally biased region" description="Basic and acidic residues" evidence="1">
    <location>
        <begin position="163"/>
        <end position="186"/>
    </location>
</feature>
<feature type="region of interest" description="Disordered" evidence="1">
    <location>
        <begin position="78"/>
        <end position="137"/>
    </location>
</feature>
<reference evidence="2 3" key="1">
    <citation type="submission" date="2016-09" db="EMBL/GenBank/DDBJ databases">
        <title>Extensive genetic diversity and differential bi-allelic expression allows diatom success in the polar Southern Ocean.</title>
        <authorList>
            <consortium name="DOE Joint Genome Institute"/>
            <person name="Mock T."/>
            <person name="Otillar R.P."/>
            <person name="Strauss J."/>
            <person name="Dupont C."/>
            <person name="Frickenhaus S."/>
            <person name="Maumus F."/>
            <person name="Mcmullan M."/>
            <person name="Sanges R."/>
            <person name="Schmutz J."/>
            <person name="Toseland A."/>
            <person name="Valas R."/>
            <person name="Veluchamy A."/>
            <person name="Ward B.J."/>
            <person name="Allen A."/>
            <person name="Barry K."/>
            <person name="Falciatore A."/>
            <person name="Ferrante M."/>
            <person name="Fortunato A.E."/>
            <person name="Gloeckner G."/>
            <person name="Gruber A."/>
            <person name="Hipkin R."/>
            <person name="Janech M."/>
            <person name="Kroth P."/>
            <person name="Leese F."/>
            <person name="Lindquist E."/>
            <person name="Lyon B.R."/>
            <person name="Martin J."/>
            <person name="Mayer C."/>
            <person name="Parker M."/>
            <person name="Quesneville H."/>
            <person name="Raymond J."/>
            <person name="Uhlig C."/>
            <person name="Valentin K.U."/>
            <person name="Worden A.Z."/>
            <person name="Armbrust E.V."/>
            <person name="Bowler C."/>
            <person name="Green B."/>
            <person name="Moulton V."/>
            <person name="Van Oosterhout C."/>
            <person name="Grigoriev I."/>
        </authorList>
    </citation>
    <scope>NUCLEOTIDE SEQUENCE [LARGE SCALE GENOMIC DNA]</scope>
    <source>
        <strain evidence="2 3">CCMP1102</strain>
    </source>
</reference>
<gene>
    <name evidence="2" type="ORF">FRACYDRAFT_249746</name>
</gene>
<dbReference type="InParanoid" id="A0A1E7ERK5"/>
<proteinExistence type="predicted"/>
<evidence type="ECO:0000313" key="2">
    <source>
        <dbReference type="EMBL" id="OEU08466.1"/>
    </source>
</evidence>
<dbReference type="EMBL" id="KV784380">
    <property type="protein sequence ID" value="OEU08466.1"/>
    <property type="molecule type" value="Genomic_DNA"/>
</dbReference>
<keyword evidence="3" id="KW-1185">Reference proteome</keyword>
<evidence type="ECO:0000256" key="1">
    <source>
        <dbReference type="SAM" id="MobiDB-lite"/>
    </source>
</evidence>
<sequence length="186" mass="20759">MSQSSETKTVLDCPSLDDISCGWETPRNETIQLCQPSQFSDQYNSNSSLKIGTSDTTSTVCGGFSMNINIPPKKLFQTLPSPSLDHTQPADPQSILTKQPLPSPSRTYTQPNDSQSNLSQQSLSSTQDSNEAIFPSPPPIAFLSPTVGRFTGFFGPHWSNLQRDLKRQEKEDLKRQKREDSKRHKK</sequence>
<feature type="compositionally biased region" description="Polar residues" evidence="1">
    <location>
        <begin position="78"/>
        <end position="97"/>
    </location>
</feature>
<protein>
    <submittedName>
        <fullName evidence="2">Uncharacterized protein</fullName>
    </submittedName>
</protein>
<dbReference type="KEGG" id="fcy:FRACYDRAFT_249746"/>
<evidence type="ECO:0000313" key="3">
    <source>
        <dbReference type="Proteomes" id="UP000095751"/>
    </source>
</evidence>
<dbReference type="AlphaFoldDB" id="A0A1E7ERK5"/>
<feature type="region of interest" description="Disordered" evidence="1">
    <location>
        <begin position="161"/>
        <end position="186"/>
    </location>
</feature>
<feature type="compositionally biased region" description="Low complexity" evidence="1">
    <location>
        <begin position="112"/>
        <end position="130"/>
    </location>
</feature>